<dbReference type="EnsemblPlants" id="LPERR01G39340.2">
    <property type="protein sequence ID" value="LPERR01G39340.2"/>
    <property type="gene ID" value="LPERR01G39340"/>
</dbReference>
<dbReference type="EnsemblPlants" id="LPERR01G39340.1">
    <property type="protein sequence ID" value="LPERR01G39340.1"/>
    <property type="gene ID" value="LPERR01G39340"/>
</dbReference>
<dbReference type="Gramene" id="LPERR01G39340.2">
    <property type="protein sequence ID" value="LPERR01G39340.2"/>
    <property type="gene ID" value="LPERR01G39340"/>
</dbReference>
<dbReference type="AlphaFoldDB" id="A0A0D9VAN0"/>
<name>A0A0D9VAN0_9ORYZ</name>
<dbReference type="PANTHER" id="PTHR34662:SF8">
    <property type="entry name" value="OS01G0963800 PROTEIN"/>
    <property type="match status" value="1"/>
</dbReference>
<feature type="region of interest" description="Disordered" evidence="1">
    <location>
        <begin position="81"/>
        <end position="103"/>
    </location>
</feature>
<dbReference type="Proteomes" id="UP000032180">
    <property type="component" value="Chromosome 1"/>
</dbReference>
<accession>A0A0D9VAN0</accession>
<evidence type="ECO:0000313" key="3">
    <source>
        <dbReference type="Proteomes" id="UP000032180"/>
    </source>
</evidence>
<dbReference type="Gramene" id="LPERR01G39340.1">
    <property type="protein sequence ID" value="LPERR01G39340.1"/>
    <property type="gene ID" value="LPERR01G39340"/>
</dbReference>
<dbReference type="PANTHER" id="PTHR34662">
    <property type="entry name" value="OS04G0422700 PROTEIN"/>
    <property type="match status" value="1"/>
</dbReference>
<reference evidence="2 3" key="1">
    <citation type="submission" date="2012-08" db="EMBL/GenBank/DDBJ databases">
        <title>Oryza genome evolution.</title>
        <authorList>
            <person name="Wing R.A."/>
        </authorList>
    </citation>
    <scope>NUCLEOTIDE SEQUENCE</scope>
</reference>
<organism evidence="2 3">
    <name type="scientific">Leersia perrieri</name>
    <dbReference type="NCBI Taxonomy" id="77586"/>
    <lineage>
        <taxon>Eukaryota</taxon>
        <taxon>Viridiplantae</taxon>
        <taxon>Streptophyta</taxon>
        <taxon>Embryophyta</taxon>
        <taxon>Tracheophyta</taxon>
        <taxon>Spermatophyta</taxon>
        <taxon>Magnoliopsida</taxon>
        <taxon>Liliopsida</taxon>
        <taxon>Poales</taxon>
        <taxon>Poaceae</taxon>
        <taxon>BOP clade</taxon>
        <taxon>Oryzoideae</taxon>
        <taxon>Oryzeae</taxon>
        <taxon>Oryzinae</taxon>
        <taxon>Leersia</taxon>
    </lineage>
</organism>
<sequence>MFRINNNRWIREGKQYREEMEKMRNGGFTLQLLCLRRIGILVVVLPSLLFEAAAAADSSWHPNPSTRRVHHGILPPPFAAPSPAPTAGADELPTIGRAPKQSPHFGFPLQPSFGVAAAAPPVAGAGGEGYPFIGSNPTVPLPTGMTDSSTVLPMPDRGDAANDKVVGRAATPVRVQIAMIGLVATISGLERICAAVAALRRVWPAARSIGRQRTPSPSSSCSPSSLLPLSLFHRLF</sequence>
<evidence type="ECO:0000256" key="1">
    <source>
        <dbReference type="SAM" id="MobiDB-lite"/>
    </source>
</evidence>
<reference evidence="2" key="3">
    <citation type="submission" date="2015-04" db="UniProtKB">
        <authorList>
            <consortium name="EnsemblPlants"/>
        </authorList>
    </citation>
    <scope>IDENTIFICATION</scope>
</reference>
<protein>
    <submittedName>
        <fullName evidence="2">Uncharacterized protein</fullName>
    </submittedName>
</protein>
<proteinExistence type="predicted"/>
<reference evidence="2 3" key="2">
    <citation type="submission" date="2013-12" db="EMBL/GenBank/DDBJ databases">
        <authorList>
            <person name="Yu Y."/>
            <person name="Lee S."/>
            <person name="de Baynast K."/>
            <person name="Wissotski M."/>
            <person name="Liu L."/>
            <person name="Talag J."/>
            <person name="Goicoechea J."/>
            <person name="Angelova A."/>
            <person name="Jetty R."/>
            <person name="Kudrna D."/>
            <person name="Golser W."/>
            <person name="Rivera L."/>
            <person name="Zhang J."/>
            <person name="Wing R."/>
        </authorList>
    </citation>
    <scope>NUCLEOTIDE SEQUENCE</scope>
</reference>
<dbReference type="eggNOG" id="ENOG502R84B">
    <property type="taxonomic scope" value="Eukaryota"/>
</dbReference>
<keyword evidence="3" id="KW-1185">Reference proteome</keyword>
<evidence type="ECO:0000313" key="2">
    <source>
        <dbReference type="EnsemblPlants" id="LPERR01G39340.1"/>
    </source>
</evidence>